<evidence type="ECO:0000313" key="2">
    <source>
        <dbReference type="Proteomes" id="UP000256686"/>
    </source>
</evidence>
<name>A0A3D9CE17_9FLAO</name>
<accession>A0A3D9CE17</accession>
<dbReference type="Proteomes" id="UP000256686">
    <property type="component" value="Unassembled WGS sequence"/>
</dbReference>
<dbReference type="Gene3D" id="3.40.50.720">
    <property type="entry name" value="NAD(P)-binding Rossmann-like Domain"/>
    <property type="match status" value="1"/>
</dbReference>
<comment type="caution">
    <text evidence="1">The sequence shown here is derived from an EMBL/GenBank/DDBJ whole genome shotgun (WGS) entry which is preliminary data.</text>
</comment>
<gene>
    <name evidence="1" type="ORF">DRF65_03210</name>
</gene>
<organism evidence="1 2">
    <name type="scientific">Chryseobacterium pennae</name>
    <dbReference type="NCBI Taxonomy" id="2258962"/>
    <lineage>
        <taxon>Bacteria</taxon>
        <taxon>Pseudomonadati</taxon>
        <taxon>Bacteroidota</taxon>
        <taxon>Flavobacteriia</taxon>
        <taxon>Flavobacteriales</taxon>
        <taxon>Weeksellaceae</taxon>
        <taxon>Chryseobacterium group</taxon>
        <taxon>Chryseobacterium</taxon>
    </lineage>
</organism>
<dbReference type="AlphaFoldDB" id="A0A3D9CE17"/>
<keyword evidence="2" id="KW-1185">Reference proteome</keyword>
<evidence type="ECO:0000313" key="1">
    <source>
        <dbReference type="EMBL" id="REC63732.1"/>
    </source>
</evidence>
<sequence>MNSSNGFNTFDYSKDIMKVIVYNINQEEKELLALANRKTHKITIITDPLDENTVHFAEAKDAVIIINQENQLSHSFILKLISLGIPYLILKSKEEFFINLSIIKNSGIQYKIIKCSDPRLAASLIIETLDNWANSDQDHVEP</sequence>
<protein>
    <submittedName>
        <fullName evidence="1">Uncharacterized protein</fullName>
    </submittedName>
</protein>
<dbReference type="EMBL" id="QNVT01000002">
    <property type="protein sequence ID" value="REC63732.1"/>
    <property type="molecule type" value="Genomic_DNA"/>
</dbReference>
<reference evidence="2" key="1">
    <citation type="submission" date="2018-06" db="EMBL/GenBank/DDBJ databases">
        <authorList>
            <person name="Lum Nde A."/>
            <person name="Hugo C."/>
        </authorList>
    </citation>
    <scope>NUCLEOTIDE SEQUENCE [LARGE SCALE GENOMIC DNA]</scope>
    <source>
        <strain evidence="2">1_F178</strain>
    </source>
</reference>
<proteinExistence type="predicted"/>